<keyword evidence="8" id="KW-0902">Two-component regulatory system</keyword>
<dbReference type="InterPro" id="IPR003661">
    <property type="entry name" value="HisK_dim/P_dom"/>
</dbReference>
<evidence type="ECO:0000256" key="5">
    <source>
        <dbReference type="ARBA" id="ARBA00022741"/>
    </source>
</evidence>
<dbReference type="CDD" id="cd00082">
    <property type="entry name" value="HisKA"/>
    <property type="match status" value="1"/>
</dbReference>
<dbReference type="GO" id="GO:0000155">
    <property type="term" value="F:phosphorelay sensor kinase activity"/>
    <property type="evidence" value="ECO:0007669"/>
    <property type="project" value="InterPro"/>
</dbReference>
<dbReference type="PROSITE" id="PS50109">
    <property type="entry name" value="HIS_KIN"/>
    <property type="match status" value="1"/>
</dbReference>
<dbReference type="Gene3D" id="1.10.287.130">
    <property type="match status" value="1"/>
</dbReference>
<dbReference type="GO" id="GO:0005524">
    <property type="term" value="F:ATP binding"/>
    <property type="evidence" value="ECO:0007669"/>
    <property type="project" value="UniProtKB-KW"/>
</dbReference>
<keyword evidence="9" id="KW-0812">Transmembrane</keyword>
<dbReference type="PRINTS" id="PR00344">
    <property type="entry name" value="BCTRLSENSOR"/>
</dbReference>
<reference evidence="11" key="1">
    <citation type="submission" date="2019-04" db="EMBL/GenBank/DDBJ databases">
        <authorList>
            <consortium name="Science for Life Laboratories"/>
        </authorList>
    </citation>
    <scope>NUCLEOTIDE SEQUENCE</scope>
    <source>
        <strain evidence="11">MBLW1</strain>
    </source>
</reference>
<gene>
    <name evidence="11" type="ORF">GMBLW1_05460</name>
</gene>
<dbReference type="PANTHER" id="PTHR43065">
    <property type="entry name" value="SENSOR HISTIDINE KINASE"/>
    <property type="match status" value="1"/>
</dbReference>
<keyword evidence="6 11" id="KW-0418">Kinase</keyword>
<sequence length="498" mass="55219">MNPRLITGLTIPLAVVSVLLLIIAIGSALYVRSLQQSISHLMSHHVASVRAAQELEISIREVRSQFDRYLITADKKHLEPVPRLKERIEAALLEAESAATTNAEYAFMRRARDGCDAFFRGYESIIANQPPGGLYPNIIDLIETVRLGEVLEPAHEYLRWNEGMLSRTSEENRELVERLTLGMLGLGICGAIGGMLAGWLISAGVRRSMQRTEERLRDTAAQLDQAIAQPHPPTDSTLQPDSALEQVTVSVSAVLKRLRQTERDALRAEQLAWVGQMAAGIAHEIRNPLMAIKILVQVAADRRSGQPLRARDLQVLEEEIVRLEQIVNGFLDFARPTRPELREVNLVELVQKSIERLRQRAELHGVEVQIDSPPESRLLVQADPNQLRQVLVNLVYNALDAQPQGGTICLGWDCSSESIELIVADSGPGLPPELGEMIFEPFISTKESGMGLGLSICRRIVESHGGRLTATNRPEGGAEFRICLQRVTHDSRLTSAQR</sequence>
<keyword evidence="12" id="KW-1185">Reference proteome</keyword>
<name>A0A6C2YPT9_9BACT</name>
<dbReference type="SUPFAM" id="SSF47384">
    <property type="entry name" value="Homodimeric domain of signal transducing histidine kinase"/>
    <property type="match status" value="1"/>
</dbReference>
<dbReference type="InterPro" id="IPR003594">
    <property type="entry name" value="HATPase_dom"/>
</dbReference>
<evidence type="ECO:0000256" key="6">
    <source>
        <dbReference type="ARBA" id="ARBA00022777"/>
    </source>
</evidence>
<dbReference type="CDD" id="cd00075">
    <property type="entry name" value="HATPase"/>
    <property type="match status" value="1"/>
</dbReference>
<dbReference type="AlphaFoldDB" id="A0A6C2YPT9"/>
<dbReference type="InterPro" id="IPR036097">
    <property type="entry name" value="HisK_dim/P_sf"/>
</dbReference>
<dbReference type="SMART" id="SM00388">
    <property type="entry name" value="HisKA"/>
    <property type="match status" value="1"/>
</dbReference>
<accession>A0A6C2YPT9</accession>
<dbReference type="InterPro" id="IPR036890">
    <property type="entry name" value="HATPase_C_sf"/>
</dbReference>
<keyword evidence="9" id="KW-0472">Membrane</keyword>
<evidence type="ECO:0000256" key="7">
    <source>
        <dbReference type="ARBA" id="ARBA00022840"/>
    </source>
</evidence>
<proteinExistence type="predicted"/>
<dbReference type="Pfam" id="PF02518">
    <property type="entry name" value="HATPase_c"/>
    <property type="match status" value="1"/>
</dbReference>
<keyword evidence="4" id="KW-0808">Transferase</keyword>
<keyword evidence="3" id="KW-0597">Phosphoprotein</keyword>
<dbReference type="EC" id="2.7.13.3" evidence="2"/>
<feature type="transmembrane region" description="Helical" evidence="9">
    <location>
        <begin position="179"/>
        <end position="201"/>
    </location>
</feature>
<dbReference type="Proteomes" id="UP000464378">
    <property type="component" value="Chromosome"/>
</dbReference>
<dbReference type="EMBL" id="LR593887">
    <property type="protein sequence ID" value="VTS04200.1"/>
    <property type="molecule type" value="Genomic_DNA"/>
</dbReference>
<dbReference type="InParanoid" id="A0A6C2YPT9"/>
<protein>
    <recommendedName>
        <fullName evidence="2">histidine kinase</fullName>
        <ecNumber evidence="2">2.7.13.3</ecNumber>
    </recommendedName>
</protein>
<dbReference type="Pfam" id="PF00512">
    <property type="entry name" value="HisKA"/>
    <property type="match status" value="1"/>
</dbReference>
<evidence type="ECO:0000259" key="10">
    <source>
        <dbReference type="PROSITE" id="PS50109"/>
    </source>
</evidence>
<feature type="domain" description="Histidine kinase" evidence="10">
    <location>
        <begin position="280"/>
        <end position="488"/>
    </location>
</feature>
<dbReference type="KEGG" id="tim:GMBLW1_05460"/>
<evidence type="ECO:0000313" key="11">
    <source>
        <dbReference type="EMBL" id="VIP03414.1"/>
    </source>
</evidence>
<dbReference type="PANTHER" id="PTHR43065:SF10">
    <property type="entry name" value="PEROXIDE STRESS-ACTIVATED HISTIDINE KINASE MAK3"/>
    <property type="match status" value="1"/>
</dbReference>
<keyword evidence="7" id="KW-0067">ATP-binding</keyword>
<evidence type="ECO:0000256" key="8">
    <source>
        <dbReference type="ARBA" id="ARBA00023012"/>
    </source>
</evidence>
<evidence type="ECO:0000256" key="2">
    <source>
        <dbReference type="ARBA" id="ARBA00012438"/>
    </source>
</evidence>
<evidence type="ECO:0000256" key="4">
    <source>
        <dbReference type="ARBA" id="ARBA00022679"/>
    </source>
</evidence>
<dbReference type="SMART" id="SM00387">
    <property type="entry name" value="HATPase_c"/>
    <property type="match status" value="1"/>
</dbReference>
<keyword evidence="5" id="KW-0547">Nucleotide-binding</keyword>
<evidence type="ECO:0000256" key="1">
    <source>
        <dbReference type="ARBA" id="ARBA00000085"/>
    </source>
</evidence>
<dbReference type="InterPro" id="IPR005467">
    <property type="entry name" value="His_kinase_dom"/>
</dbReference>
<dbReference type="RefSeq" id="WP_162658487.1">
    <property type="nucleotide sequence ID" value="NZ_LR593887.1"/>
</dbReference>
<evidence type="ECO:0000256" key="9">
    <source>
        <dbReference type="SAM" id="Phobius"/>
    </source>
</evidence>
<evidence type="ECO:0000313" key="12">
    <source>
        <dbReference type="Proteomes" id="UP000464378"/>
    </source>
</evidence>
<keyword evidence="9" id="KW-1133">Transmembrane helix</keyword>
<dbReference type="InterPro" id="IPR004358">
    <property type="entry name" value="Sig_transdc_His_kin-like_C"/>
</dbReference>
<organism evidence="11">
    <name type="scientific">Tuwongella immobilis</name>
    <dbReference type="NCBI Taxonomy" id="692036"/>
    <lineage>
        <taxon>Bacteria</taxon>
        <taxon>Pseudomonadati</taxon>
        <taxon>Planctomycetota</taxon>
        <taxon>Planctomycetia</taxon>
        <taxon>Gemmatales</taxon>
        <taxon>Gemmataceae</taxon>
        <taxon>Tuwongella</taxon>
    </lineage>
</organism>
<dbReference type="SUPFAM" id="SSF55874">
    <property type="entry name" value="ATPase domain of HSP90 chaperone/DNA topoisomerase II/histidine kinase"/>
    <property type="match status" value="1"/>
</dbReference>
<dbReference type="EMBL" id="LR586016">
    <property type="protein sequence ID" value="VIP03414.1"/>
    <property type="molecule type" value="Genomic_DNA"/>
</dbReference>
<dbReference type="Gene3D" id="3.30.565.10">
    <property type="entry name" value="Histidine kinase-like ATPase, C-terminal domain"/>
    <property type="match status" value="1"/>
</dbReference>
<feature type="transmembrane region" description="Helical" evidence="9">
    <location>
        <begin position="6"/>
        <end position="31"/>
    </location>
</feature>
<evidence type="ECO:0000256" key="3">
    <source>
        <dbReference type="ARBA" id="ARBA00022553"/>
    </source>
</evidence>
<comment type="catalytic activity">
    <reaction evidence="1">
        <text>ATP + protein L-histidine = ADP + protein N-phospho-L-histidine.</text>
        <dbReference type="EC" id="2.7.13.3"/>
    </reaction>
</comment>